<reference evidence="2 3" key="1">
    <citation type="submission" date="2020-08" db="EMBL/GenBank/DDBJ databases">
        <title>Genomic Encyclopedia of Type Strains, Phase IV (KMG-IV): sequencing the most valuable type-strain genomes for metagenomic binning, comparative biology and taxonomic classification.</title>
        <authorList>
            <person name="Goeker M."/>
        </authorList>
    </citation>
    <scope>NUCLEOTIDE SEQUENCE [LARGE SCALE GENOMIC DNA]</scope>
    <source>
        <strain evidence="2 3">DSM 101465</strain>
    </source>
</reference>
<dbReference type="PROSITE" id="PS50943">
    <property type="entry name" value="HTH_CROC1"/>
    <property type="match status" value="1"/>
</dbReference>
<dbReference type="Proteomes" id="UP000588017">
    <property type="component" value="Unassembled WGS sequence"/>
</dbReference>
<evidence type="ECO:0000259" key="1">
    <source>
        <dbReference type="PROSITE" id="PS50943"/>
    </source>
</evidence>
<proteinExistence type="predicted"/>
<name>A0A841KBT2_9HYPH</name>
<feature type="domain" description="HTH cro/C1-type" evidence="1">
    <location>
        <begin position="11"/>
        <end position="66"/>
    </location>
</feature>
<evidence type="ECO:0000313" key="2">
    <source>
        <dbReference type="EMBL" id="MBB6169745.1"/>
    </source>
</evidence>
<protein>
    <recommendedName>
        <fullName evidence="1">HTH cro/C1-type domain-containing protein</fullName>
    </recommendedName>
</protein>
<dbReference type="InterPro" id="IPR010982">
    <property type="entry name" value="Lambda_DNA-bd_dom_sf"/>
</dbReference>
<dbReference type="GO" id="GO:0003677">
    <property type="term" value="F:DNA binding"/>
    <property type="evidence" value="ECO:0007669"/>
    <property type="project" value="InterPro"/>
</dbReference>
<accession>A0A841KBT2</accession>
<organism evidence="2 3">
    <name type="scientific">Chelatococcus composti</name>
    <dbReference type="NCBI Taxonomy" id="1743235"/>
    <lineage>
        <taxon>Bacteria</taxon>
        <taxon>Pseudomonadati</taxon>
        <taxon>Pseudomonadota</taxon>
        <taxon>Alphaproteobacteria</taxon>
        <taxon>Hyphomicrobiales</taxon>
        <taxon>Chelatococcaceae</taxon>
        <taxon>Chelatococcus</taxon>
    </lineage>
</organism>
<dbReference type="RefSeq" id="WP_183336388.1">
    <property type="nucleotide sequence ID" value="NZ_BMHX01000003.1"/>
</dbReference>
<keyword evidence="3" id="KW-1185">Reference proteome</keyword>
<dbReference type="EMBL" id="JACHEH010000010">
    <property type="protein sequence ID" value="MBB6169745.1"/>
    <property type="molecule type" value="Genomic_DNA"/>
</dbReference>
<evidence type="ECO:0000313" key="3">
    <source>
        <dbReference type="Proteomes" id="UP000588017"/>
    </source>
</evidence>
<dbReference type="Gene3D" id="1.10.260.40">
    <property type="entry name" value="lambda repressor-like DNA-binding domains"/>
    <property type="match status" value="1"/>
</dbReference>
<gene>
    <name evidence="2" type="ORF">HNQ73_003397</name>
</gene>
<dbReference type="SMART" id="SM00530">
    <property type="entry name" value="HTH_XRE"/>
    <property type="match status" value="1"/>
</dbReference>
<sequence>MTSEDQIAQRLRAARRHAGFTSASAAARTFGWNEVTYRAHENGLRGLRTAVAERYAAHFNISLAWLLTGEGRQLRQHYLDIAGEIGDDGSLLRRFRVVPPRPVFSVAAPVALPPQAIGFRVAGTGLQPRYDRGDIVVCTRAGDAPRNIVGREAVVITGQGRGYVRIVRRVMRSGLVDLQAIDGRVTRAVDVVWSAAVTSVVRARDV</sequence>
<dbReference type="InterPro" id="IPR001387">
    <property type="entry name" value="Cro/C1-type_HTH"/>
</dbReference>
<dbReference type="AlphaFoldDB" id="A0A841KBT2"/>
<dbReference type="SUPFAM" id="SSF47413">
    <property type="entry name" value="lambda repressor-like DNA-binding domains"/>
    <property type="match status" value="1"/>
</dbReference>
<comment type="caution">
    <text evidence="2">The sequence shown here is derived from an EMBL/GenBank/DDBJ whole genome shotgun (WGS) entry which is preliminary data.</text>
</comment>